<proteinExistence type="predicted"/>
<dbReference type="RefSeq" id="WP_343130018.1">
    <property type="nucleotide sequence ID" value="NZ_JBCITK010000001.1"/>
</dbReference>
<dbReference type="InterPro" id="IPR014243">
    <property type="entry name" value="RsfA-like"/>
</dbReference>
<feature type="coiled-coil region" evidence="1">
    <location>
        <begin position="138"/>
        <end position="165"/>
    </location>
</feature>
<keyword evidence="1" id="KW-0175">Coiled coil</keyword>
<name>A0ABU9VGF4_9BACI</name>
<dbReference type="PANTHER" id="PTHR41302:SF2">
    <property type="entry name" value="PRESPORE SPECIFIC TRANSCRIPTIONAL ACTIVATOR RSFA"/>
    <property type="match status" value="1"/>
</dbReference>
<dbReference type="Proteomes" id="UP001418796">
    <property type="component" value="Unassembled WGS sequence"/>
</dbReference>
<evidence type="ECO:0000313" key="2">
    <source>
        <dbReference type="EMBL" id="MEN0642996.1"/>
    </source>
</evidence>
<evidence type="ECO:0000313" key="3">
    <source>
        <dbReference type="Proteomes" id="UP001418796"/>
    </source>
</evidence>
<keyword evidence="3" id="KW-1185">Reference proteome</keyword>
<dbReference type="NCBIfam" id="TIGR02894">
    <property type="entry name" value="DNA_bind_RsfA"/>
    <property type="match status" value="1"/>
</dbReference>
<dbReference type="PANTHER" id="PTHR41302">
    <property type="entry name" value="PRESPORE-SPECIFIC TRANSCRIPTIONAL REGULATOR RSFA-RELATED"/>
    <property type="match status" value="1"/>
</dbReference>
<accession>A0ABU9VGF4</accession>
<dbReference type="EMBL" id="JBCITK010000001">
    <property type="protein sequence ID" value="MEN0642996.1"/>
    <property type="molecule type" value="Genomic_DNA"/>
</dbReference>
<organism evidence="2 3">
    <name type="scientific">Alkalicoccobacillus gibsonii</name>
    <dbReference type="NCBI Taxonomy" id="79881"/>
    <lineage>
        <taxon>Bacteria</taxon>
        <taxon>Bacillati</taxon>
        <taxon>Bacillota</taxon>
        <taxon>Bacilli</taxon>
        <taxon>Bacillales</taxon>
        <taxon>Bacillaceae</taxon>
        <taxon>Alkalicoccobacillus</taxon>
    </lineage>
</organism>
<sequence length="213" mass="24309">MKIRQDAWSHEDDVLLAETVLAHIKDGSTQLRAFDEVGDKLNRTSAACGFRWNAVVRQKHLNAIEDSKRERKERKRAAGFTYYSSKKPVWAPASLLYPSPTPAIETTPYGDDSLEGIIQALHAYAENAGKQETDSKEMQFVLAENEELKRQNYTMQQELQKIKQDNSIIEEDYQSLIQIMNRARRMAILEDEEALSSAAFKMDKNGNLEKVAK</sequence>
<comment type="caution">
    <text evidence="2">The sequence shown here is derived from an EMBL/GenBank/DDBJ whole genome shotgun (WGS) entry which is preliminary data.</text>
</comment>
<protein>
    <submittedName>
        <fullName evidence="2">RsfA family transcriptional regulator</fullName>
    </submittedName>
</protein>
<dbReference type="Pfam" id="PF13921">
    <property type="entry name" value="Myb_DNA-bind_6"/>
    <property type="match status" value="1"/>
</dbReference>
<evidence type="ECO:0000256" key="1">
    <source>
        <dbReference type="SAM" id="Coils"/>
    </source>
</evidence>
<reference evidence="2 3" key="1">
    <citation type="submission" date="2024-03" db="EMBL/GenBank/DDBJ databases">
        <title>Bacilli Hybrid Assemblies.</title>
        <authorList>
            <person name="Kovac J."/>
        </authorList>
    </citation>
    <scope>NUCLEOTIDE SEQUENCE [LARGE SCALE GENOMIC DNA]</scope>
    <source>
        <strain evidence="2 3">FSL R7-0666</strain>
    </source>
</reference>
<gene>
    <name evidence="2" type="ORF">MKY91_07545</name>
</gene>